<dbReference type="InterPro" id="IPR001789">
    <property type="entry name" value="Sig_transdc_resp-reg_receiver"/>
</dbReference>
<accession>A0A0G1BY87</accession>
<dbReference type="GO" id="GO:0016301">
    <property type="term" value="F:kinase activity"/>
    <property type="evidence" value="ECO:0007669"/>
    <property type="project" value="UniProtKB-KW"/>
</dbReference>
<dbReference type="Proteomes" id="UP000034875">
    <property type="component" value="Unassembled WGS sequence"/>
</dbReference>
<dbReference type="SUPFAM" id="SSF52172">
    <property type="entry name" value="CheY-like"/>
    <property type="match status" value="1"/>
</dbReference>
<dbReference type="Pfam" id="PF00072">
    <property type="entry name" value="Response_reg"/>
    <property type="match status" value="1"/>
</dbReference>
<proteinExistence type="predicted"/>
<dbReference type="Gene3D" id="3.40.50.2300">
    <property type="match status" value="1"/>
</dbReference>
<keyword evidence="3" id="KW-0808">Transferase</keyword>
<dbReference type="AlphaFoldDB" id="A0A0G1BY87"/>
<evidence type="ECO:0000313" key="3">
    <source>
        <dbReference type="EMBL" id="KKS42383.1"/>
    </source>
</evidence>
<evidence type="ECO:0000259" key="2">
    <source>
        <dbReference type="PROSITE" id="PS50110"/>
    </source>
</evidence>
<protein>
    <submittedName>
        <fullName evidence="3">Histidine kinase</fullName>
    </submittedName>
</protein>
<reference evidence="3 4" key="1">
    <citation type="journal article" date="2015" name="Nature">
        <title>rRNA introns, odd ribosomes, and small enigmatic genomes across a large radiation of phyla.</title>
        <authorList>
            <person name="Brown C.T."/>
            <person name="Hug L.A."/>
            <person name="Thomas B.C."/>
            <person name="Sharon I."/>
            <person name="Castelle C.J."/>
            <person name="Singh A."/>
            <person name="Wilkins M.J."/>
            <person name="Williams K.H."/>
            <person name="Banfield J.F."/>
        </authorList>
    </citation>
    <scope>NUCLEOTIDE SEQUENCE [LARGE SCALE GENOMIC DNA]</scope>
</reference>
<comment type="caution">
    <text evidence="1">Lacks conserved residue(s) required for the propagation of feature annotation.</text>
</comment>
<dbReference type="GO" id="GO:0000160">
    <property type="term" value="P:phosphorelay signal transduction system"/>
    <property type="evidence" value="ECO:0007669"/>
    <property type="project" value="InterPro"/>
</dbReference>
<comment type="caution">
    <text evidence="3">The sequence shown here is derived from an EMBL/GenBank/DDBJ whole genome shotgun (WGS) entry which is preliminary data.</text>
</comment>
<dbReference type="EMBL" id="LCCZ01000045">
    <property type="protein sequence ID" value="KKS42383.1"/>
    <property type="molecule type" value="Genomic_DNA"/>
</dbReference>
<dbReference type="InterPro" id="IPR011006">
    <property type="entry name" value="CheY-like_superfamily"/>
</dbReference>
<gene>
    <name evidence="3" type="ORF">UV05_C0045G0003</name>
</gene>
<evidence type="ECO:0000313" key="4">
    <source>
        <dbReference type="Proteomes" id="UP000034875"/>
    </source>
</evidence>
<feature type="domain" description="Response regulatory" evidence="2">
    <location>
        <begin position="1"/>
        <end position="63"/>
    </location>
</feature>
<keyword evidence="3" id="KW-0418">Kinase</keyword>
<name>A0A0G1BY87_9BACT</name>
<organism evidence="3 4">
    <name type="scientific">candidate division CPR1 bacterium GW2011_GWA2_42_17</name>
    <dbReference type="NCBI Taxonomy" id="1618341"/>
    <lineage>
        <taxon>Bacteria</taxon>
        <taxon>candidate division CPR1</taxon>
    </lineage>
</organism>
<sequence length="66" mass="7278">MPKLDGLEVAGEIRKHNTQTKIIFITAFQSPELTKEAAKYDIFDYIVKPASAEDILTIVKKALSAG</sequence>
<evidence type="ECO:0000256" key="1">
    <source>
        <dbReference type="PROSITE-ProRule" id="PRU00169"/>
    </source>
</evidence>
<dbReference type="PROSITE" id="PS50110">
    <property type="entry name" value="RESPONSE_REGULATORY"/>
    <property type="match status" value="1"/>
</dbReference>